<sequence>MIISSSEYKRENLCSIVVEYIKEAILAGVYKEGDHILETEVAQALGISRAPVREGIKELENEGIVTVVPRKGTYVTQFAIEDIKEVFDIRLLLENNILEILIKENKLTEEDFNTLENIIGEMVNIVNGTEDVVKKAIHINRKDMEFHRFIWQKSGSHRRVEILESIFFQLRMAMLYDTNKTGNLLVTATDHYEIIKHLRSKDLEKCKKALKEHIISYKEGKF</sequence>
<feature type="domain" description="HTH gntR-type" evidence="4">
    <location>
        <begin position="11"/>
        <end position="78"/>
    </location>
</feature>
<dbReference type="InterPro" id="IPR008920">
    <property type="entry name" value="TF_FadR/GntR_C"/>
</dbReference>
<keyword evidence="2 5" id="KW-0238">DNA-binding</keyword>
<dbReference type="Pfam" id="PF07729">
    <property type="entry name" value="FCD"/>
    <property type="match status" value="1"/>
</dbReference>
<dbReference type="Gene3D" id="1.10.10.10">
    <property type="entry name" value="Winged helix-like DNA-binding domain superfamily/Winged helix DNA-binding domain"/>
    <property type="match status" value="1"/>
</dbReference>
<proteinExistence type="predicted"/>
<dbReference type="InterPro" id="IPR000524">
    <property type="entry name" value="Tscrpt_reg_HTH_GntR"/>
</dbReference>
<evidence type="ECO:0000256" key="3">
    <source>
        <dbReference type="ARBA" id="ARBA00023163"/>
    </source>
</evidence>
<dbReference type="Gene3D" id="1.20.120.530">
    <property type="entry name" value="GntR ligand-binding domain-like"/>
    <property type="match status" value="1"/>
</dbReference>
<dbReference type="CDD" id="cd07377">
    <property type="entry name" value="WHTH_GntR"/>
    <property type="match status" value="1"/>
</dbReference>
<dbReference type="AlphaFoldDB" id="A0A841KVC1"/>
<dbReference type="GO" id="GO:0003677">
    <property type="term" value="F:DNA binding"/>
    <property type="evidence" value="ECO:0007669"/>
    <property type="project" value="UniProtKB-KW"/>
</dbReference>
<accession>A0A841KVC1</accession>
<dbReference type="Proteomes" id="UP000579281">
    <property type="component" value="Unassembled WGS sequence"/>
</dbReference>
<evidence type="ECO:0000256" key="1">
    <source>
        <dbReference type="ARBA" id="ARBA00023015"/>
    </source>
</evidence>
<evidence type="ECO:0000256" key="2">
    <source>
        <dbReference type="ARBA" id="ARBA00023125"/>
    </source>
</evidence>
<evidence type="ECO:0000313" key="5">
    <source>
        <dbReference type="EMBL" id="MBB6214135.1"/>
    </source>
</evidence>
<comment type="caution">
    <text evidence="5">The sequence shown here is derived from an EMBL/GenBank/DDBJ whole genome shotgun (WGS) entry which is preliminary data.</text>
</comment>
<name>A0A841KVC1_9FIRM</name>
<dbReference type="PANTHER" id="PTHR43537:SF24">
    <property type="entry name" value="GLUCONATE OPERON TRANSCRIPTIONAL REPRESSOR"/>
    <property type="match status" value="1"/>
</dbReference>
<reference evidence="5 6" key="1">
    <citation type="submission" date="2020-08" db="EMBL/GenBank/DDBJ databases">
        <title>Genomic Encyclopedia of Type Strains, Phase IV (KMG-IV): sequencing the most valuable type-strain genomes for metagenomic binning, comparative biology and taxonomic classification.</title>
        <authorList>
            <person name="Goeker M."/>
        </authorList>
    </citation>
    <scope>NUCLEOTIDE SEQUENCE [LARGE SCALE GENOMIC DNA]</scope>
    <source>
        <strain evidence="5 6">DSM 103526</strain>
    </source>
</reference>
<evidence type="ECO:0000313" key="6">
    <source>
        <dbReference type="Proteomes" id="UP000579281"/>
    </source>
</evidence>
<organism evidence="5 6">
    <name type="scientific">Anaerosolibacter carboniphilus</name>
    <dbReference type="NCBI Taxonomy" id="1417629"/>
    <lineage>
        <taxon>Bacteria</taxon>
        <taxon>Bacillati</taxon>
        <taxon>Bacillota</taxon>
        <taxon>Clostridia</taxon>
        <taxon>Peptostreptococcales</taxon>
        <taxon>Thermotaleaceae</taxon>
        <taxon>Anaerosolibacter</taxon>
    </lineage>
</organism>
<keyword evidence="3" id="KW-0804">Transcription</keyword>
<dbReference type="SUPFAM" id="SSF48008">
    <property type="entry name" value="GntR ligand-binding domain-like"/>
    <property type="match status" value="1"/>
</dbReference>
<dbReference type="InterPro" id="IPR036388">
    <property type="entry name" value="WH-like_DNA-bd_sf"/>
</dbReference>
<dbReference type="RefSeq" id="WP_184307264.1">
    <property type="nucleotide sequence ID" value="NZ_JACHEN010000001.1"/>
</dbReference>
<dbReference type="GO" id="GO:0003700">
    <property type="term" value="F:DNA-binding transcription factor activity"/>
    <property type="evidence" value="ECO:0007669"/>
    <property type="project" value="InterPro"/>
</dbReference>
<gene>
    <name evidence="5" type="ORF">HNQ80_000204</name>
</gene>
<dbReference type="PROSITE" id="PS50949">
    <property type="entry name" value="HTH_GNTR"/>
    <property type="match status" value="1"/>
</dbReference>
<dbReference type="EMBL" id="JACHEN010000001">
    <property type="protein sequence ID" value="MBB6214135.1"/>
    <property type="molecule type" value="Genomic_DNA"/>
</dbReference>
<dbReference type="InterPro" id="IPR011711">
    <property type="entry name" value="GntR_C"/>
</dbReference>
<dbReference type="PANTHER" id="PTHR43537">
    <property type="entry name" value="TRANSCRIPTIONAL REGULATOR, GNTR FAMILY"/>
    <property type="match status" value="1"/>
</dbReference>
<keyword evidence="6" id="KW-1185">Reference proteome</keyword>
<evidence type="ECO:0000259" key="4">
    <source>
        <dbReference type="PROSITE" id="PS50949"/>
    </source>
</evidence>
<keyword evidence="1" id="KW-0805">Transcription regulation</keyword>
<dbReference type="SUPFAM" id="SSF46785">
    <property type="entry name" value="Winged helix' DNA-binding domain"/>
    <property type="match status" value="1"/>
</dbReference>
<dbReference type="Pfam" id="PF00392">
    <property type="entry name" value="GntR"/>
    <property type="match status" value="1"/>
</dbReference>
<protein>
    <submittedName>
        <fullName evidence="5">DNA-binding GntR family transcriptional regulator</fullName>
    </submittedName>
</protein>
<dbReference type="SMART" id="SM00345">
    <property type="entry name" value="HTH_GNTR"/>
    <property type="match status" value="1"/>
</dbReference>
<dbReference type="SMART" id="SM00895">
    <property type="entry name" value="FCD"/>
    <property type="match status" value="1"/>
</dbReference>
<dbReference type="InterPro" id="IPR036390">
    <property type="entry name" value="WH_DNA-bd_sf"/>
</dbReference>